<dbReference type="InParanoid" id="W3WK24"/>
<dbReference type="Pfam" id="PF05730">
    <property type="entry name" value="CFEM"/>
    <property type="match status" value="1"/>
</dbReference>
<dbReference type="OrthoDB" id="2496787at2759"/>
<dbReference type="InterPro" id="IPR008427">
    <property type="entry name" value="Extracellular_membr_CFEM_dom"/>
</dbReference>
<dbReference type="InterPro" id="IPR049326">
    <property type="entry name" value="Rhodopsin_dom_fungi"/>
</dbReference>
<evidence type="ECO:0000256" key="3">
    <source>
        <dbReference type="ARBA" id="ARBA00004613"/>
    </source>
</evidence>
<evidence type="ECO:0000256" key="2">
    <source>
        <dbReference type="ARBA" id="ARBA00004589"/>
    </source>
</evidence>
<keyword evidence="8 17" id="KW-0732">Signal</keyword>
<dbReference type="GeneID" id="19279466"/>
<feature type="domain" description="CFEM" evidence="18">
    <location>
        <begin position="6"/>
        <end position="119"/>
    </location>
</feature>
<keyword evidence="5" id="KW-0964">Secreted</keyword>
<evidence type="ECO:0000256" key="12">
    <source>
        <dbReference type="ARBA" id="ARBA00023288"/>
    </source>
</evidence>
<evidence type="ECO:0000256" key="8">
    <source>
        <dbReference type="ARBA" id="ARBA00022729"/>
    </source>
</evidence>
<keyword evidence="6" id="KW-0336">GPI-anchor</keyword>
<feature type="disulfide bond" evidence="14">
    <location>
        <begin position="61"/>
        <end position="94"/>
    </location>
</feature>
<evidence type="ECO:0000256" key="6">
    <source>
        <dbReference type="ARBA" id="ARBA00022622"/>
    </source>
</evidence>
<keyword evidence="20" id="KW-1185">Reference proteome</keyword>
<evidence type="ECO:0000256" key="5">
    <source>
        <dbReference type="ARBA" id="ARBA00022525"/>
    </source>
</evidence>
<dbReference type="SMART" id="SM00747">
    <property type="entry name" value="CFEM"/>
    <property type="match status" value="1"/>
</dbReference>
<dbReference type="eggNOG" id="ENOG502SM6F">
    <property type="taxonomic scope" value="Eukaryota"/>
</dbReference>
<dbReference type="OMA" id="CNDIHLQ"/>
<dbReference type="InterPro" id="IPR052337">
    <property type="entry name" value="SAT4-like"/>
</dbReference>
<feature type="transmembrane region" description="Helical" evidence="16">
    <location>
        <begin position="300"/>
        <end position="318"/>
    </location>
</feature>
<dbReference type="GO" id="GO:0098552">
    <property type="term" value="C:side of membrane"/>
    <property type="evidence" value="ECO:0007669"/>
    <property type="project" value="UniProtKB-KW"/>
</dbReference>
<evidence type="ECO:0000259" key="18">
    <source>
        <dbReference type="PROSITE" id="PS52012"/>
    </source>
</evidence>
<comment type="similarity">
    <text evidence="13">Belongs to the SAT4 family.</text>
</comment>
<evidence type="ECO:0000256" key="17">
    <source>
        <dbReference type="SAM" id="SignalP"/>
    </source>
</evidence>
<reference evidence="20" key="1">
    <citation type="journal article" date="2015" name="BMC Genomics">
        <title>Genomic and transcriptomic analysis of the endophytic fungus Pestalotiopsis fici reveals its lifestyle and high potential for synthesis of natural products.</title>
        <authorList>
            <person name="Wang X."/>
            <person name="Zhang X."/>
            <person name="Liu L."/>
            <person name="Xiang M."/>
            <person name="Wang W."/>
            <person name="Sun X."/>
            <person name="Che Y."/>
            <person name="Guo L."/>
            <person name="Liu G."/>
            <person name="Guo L."/>
            <person name="Wang C."/>
            <person name="Yin W.B."/>
            <person name="Stadler M."/>
            <person name="Zhang X."/>
            <person name="Liu X."/>
        </authorList>
    </citation>
    <scope>NUCLEOTIDE SEQUENCE [LARGE SCALE GENOMIC DNA]</scope>
    <source>
        <strain evidence="20">W106-1 / CGMCC3.15140</strain>
    </source>
</reference>
<feature type="transmembrane region" description="Helical" evidence="16">
    <location>
        <begin position="180"/>
        <end position="205"/>
    </location>
</feature>
<keyword evidence="6" id="KW-0325">Glycoprotein</keyword>
<evidence type="ECO:0000256" key="1">
    <source>
        <dbReference type="ARBA" id="ARBA00004141"/>
    </source>
</evidence>
<comment type="subcellular location">
    <subcellularLocation>
        <location evidence="2">Membrane</location>
        <topology evidence="2">Lipid-anchor</topology>
        <topology evidence="2">GPI-anchor</topology>
    </subcellularLocation>
    <subcellularLocation>
        <location evidence="1">Membrane</location>
        <topology evidence="1">Multi-pass membrane protein</topology>
    </subcellularLocation>
    <subcellularLocation>
        <location evidence="3">Secreted</location>
    </subcellularLocation>
</comment>
<feature type="transmembrane region" description="Helical" evidence="16">
    <location>
        <begin position="140"/>
        <end position="160"/>
    </location>
</feature>
<accession>W3WK24</accession>
<dbReference type="HOGENOM" id="CLU_028200_6_2_1"/>
<gene>
    <name evidence="19" type="ORF">PFICI_14453</name>
</gene>
<proteinExistence type="inferred from homology"/>
<feature type="signal peptide" evidence="17">
    <location>
        <begin position="1"/>
        <end position="20"/>
    </location>
</feature>
<keyword evidence="7 16" id="KW-0812">Transmembrane</keyword>
<evidence type="ECO:0000256" key="9">
    <source>
        <dbReference type="ARBA" id="ARBA00022989"/>
    </source>
</evidence>
<sequence length="455" mass="49979">MKFSAFVLMVSAVMGGQALAASLLETYEAQYPTCSLLCMAEYVPTSGCLTGSDYEQVACLCTNAPLQANITTCVRSGCTTYEGLETKNITYTMCGQPVRDDSATPLLVGVIGGAIALLVFIMRMCATLPHKGRQLGWDDYTMAITVALAVPPTVFSVLLSDNGLGKDMWTLPLQNIENVLFYYYLGEIFYFASLSFNKISLLLFILRVFPDRQFRQLVFGVCGLCVGYGVSFVIITAFQCNPINHSWLQVDSTHLGHCNNISLQSWMSAVCNIVIDLIIIVLPLKNLYGLQIRLKKKIMIMFMFSLGIFVTIVSAIRLRSLIQFASTENPTWDYNEAAWWSTIELHVGIICACLPSLRSLFINLGVRILGSSSDKSRATAYGTNASGHGLSRNGGPEKQVSHSVPKRGDEGDFIPLVDVNDKAAKSHFQTAIGEAESYDSDIHDGKIGYEAKAYR</sequence>
<keyword evidence="11 14" id="KW-1015">Disulfide bond</keyword>
<dbReference type="PANTHER" id="PTHR33048">
    <property type="entry name" value="PTH11-LIKE INTEGRAL MEMBRANE PROTEIN (AFU_ORTHOLOGUE AFUA_5G11245)"/>
    <property type="match status" value="1"/>
</dbReference>
<evidence type="ECO:0000256" key="15">
    <source>
        <dbReference type="SAM" id="MobiDB-lite"/>
    </source>
</evidence>
<dbReference type="Proteomes" id="UP000030651">
    <property type="component" value="Unassembled WGS sequence"/>
</dbReference>
<protein>
    <recommendedName>
        <fullName evidence="18">CFEM domain-containing protein</fullName>
    </recommendedName>
</protein>
<dbReference type="AlphaFoldDB" id="W3WK24"/>
<feature type="transmembrane region" description="Helical" evidence="16">
    <location>
        <begin position="266"/>
        <end position="288"/>
    </location>
</feature>
<comment type="caution">
    <text evidence="14">Lacks conserved residue(s) required for the propagation of feature annotation.</text>
</comment>
<evidence type="ECO:0000256" key="4">
    <source>
        <dbReference type="ARBA" id="ARBA00010031"/>
    </source>
</evidence>
<keyword evidence="12" id="KW-0449">Lipoprotein</keyword>
<dbReference type="PROSITE" id="PS52012">
    <property type="entry name" value="CFEM"/>
    <property type="match status" value="1"/>
</dbReference>
<feature type="chain" id="PRO_5004833484" description="CFEM domain-containing protein" evidence="17">
    <location>
        <begin position="21"/>
        <end position="455"/>
    </location>
</feature>
<feature type="transmembrane region" description="Helical" evidence="16">
    <location>
        <begin position="217"/>
        <end position="238"/>
    </location>
</feature>
<evidence type="ECO:0000256" key="10">
    <source>
        <dbReference type="ARBA" id="ARBA00023136"/>
    </source>
</evidence>
<dbReference type="PANTHER" id="PTHR33048:SF160">
    <property type="entry name" value="SAT4 FAMILY MEMBRANE PROTEIN"/>
    <property type="match status" value="1"/>
</dbReference>
<keyword evidence="9 16" id="KW-1133">Transmembrane helix</keyword>
<organism evidence="19 20">
    <name type="scientific">Pestalotiopsis fici (strain W106-1 / CGMCC3.15140)</name>
    <dbReference type="NCBI Taxonomy" id="1229662"/>
    <lineage>
        <taxon>Eukaryota</taxon>
        <taxon>Fungi</taxon>
        <taxon>Dikarya</taxon>
        <taxon>Ascomycota</taxon>
        <taxon>Pezizomycotina</taxon>
        <taxon>Sordariomycetes</taxon>
        <taxon>Xylariomycetidae</taxon>
        <taxon>Amphisphaeriales</taxon>
        <taxon>Sporocadaceae</taxon>
        <taxon>Pestalotiopsis</taxon>
    </lineage>
</organism>
<evidence type="ECO:0000313" key="20">
    <source>
        <dbReference type="Proteomes" id="UP000030651"/>
    </source>
</evidence>
<keyword evidence="10 16" id="KW-0472">Membrane</keyword>
<evidence type="ECO:0000313" key="19">
    <source>
        <dbReference type="EMBL" id="ETS73507.1"/>
    </source>
</evidence>
<dbReference type="RefSeq" id="XP_007841225.1">
    <property type="nucleotide sequence ID" value="XM_007843034.1"/>
</dbReference>
<comment type="similarity">
    <text evidence="4">Belongs to the RBT5 family.</text>
</comment>
<evidence type="ECO:0000256" key="14">
    <source>
        <dbReference type="PROSITE-ProRule" id="PRU01356"/>
    </source>
</evidence>
<evidence type="ECO:0000256" key="11">
    <source>
        <dbReference type="ARBA" id="ARBA00023157"/>
    </source>
</evidence>
<dbReference type="GO" id="GO:0005576">
    <property type="term" value="C:extracellular region"/>
    <property type="evidence" value="ECO:0007669"/>
    <property type="project" value="UniProtKB-SubCell"/>
</dbReference>
<name>W3WK24_PESFW</name>
<evidence type="ECO:0000256" key="16">
    <source>
        <dbReference type="SAM" id="Phobius"/>
    </source>
</evidence>
<dbReference type="EMBL" id="KI912121">
    <property type="protein sequence ID" value="ETS73507.1"/>
    <property type="molecule type" value="Genomic_DNA"/>
</dbReference>
<feature type="region of interest" description="Disordered" evidence="15">
    <location>
        <begin position="384"/>
        <end position="409"/>
    </location>
</feature>
<dbReference type="Pfam" id="PF20684">
    <property type="entry name" value="Fung_rhodopsin"/>
    <property type="match status" value="1"/>
</dbReference>
<feature type="transmembrane region" description="Helical" evidence="16">
    <location>
        <begin position="106"/>
        <end position="128"/>
    </location>
</feature>
<evidence type="ECO:0000256" key="13">
    <source>
        <dbReference type="ARBA" id="ARBA00038359"/>
    </source>
</evidence>
<evidence type="ECO:0000256" key="7">
    <source>
        <dbReference type="ARBA" id="ARBA00022692"/>
    </source>
</evidence>
<dbReference type="KEGG" id="pfy:PFICI_14453"/>